<gene>
    <name evidence="2" type="ORF">DEIGR_400096</name>
</gene>
<dbReference type="OrthoDB" id="73726at2"/>
<accession>A0A100HNI3</accession>
<sequence>MRVLIARNARGFLHAVTCDHPAGFGDRFKVTMAAQACTVEDLSMDEYSRLRTLGYVPRVKGSAPAAAEAARANPVEPDQVAAPDPTDLPEPGQEVRTDVFPRATVTGVLTWPDGTRAAHVRAPGGEGLARPGGWCPLDAPPPIPALTPDPPPPQARASPPPDLTAPPALTPTRMPSLFGDWS</sequence>
<keyword evidence="3" id="KW-1185">Reference proteome</keyword>
<evidence type="ECO:0000313" key="3">
    <source>
        <dbReference type="Proteomes" id="UP000056209"/>
    </source>
</evidence>
<organism evidence="2 3">
    <name type="scientific">Deinococcus grandis</name>
    <dbReference type="NCBI Taxonomy" id="57498"/>
    <lineage>
        <taxon>Bacteria</taxon>
        <taxon>Thermotogati</taxon>
        <taxon>Deinococcota</taxon>
        <taxon>Deinococci</taxon>
        <taxon>Deinococcales</taxon>
        <taxon>Deinococcaceae</taxon>
        <taxon>Deinococcus</taxon>
    </lineage>
</organism>
<dbReference type="RefSeq" id="WP_153013986.1">
    <property type="nucleotide sequence ID" value="NZ_BCMS01000006.1"/>
</dbReference>
<feature type="compositionally biased region" description="Pro residues" evidence="1">
    <location>
        <begin position="138"/>
        <end position="164"/>
    </location>
</feature>
<feature type="region of interest" description="Disordered" evidence="1">
    <location>
        <begin position="67"/>
        <end position="94"/>
    </location>
</feature>
<dbReference type="EMBL" id="BCMS01000006">
    <property type="protein sequence ID" value="GAQ23963.1"/>
    <property type="molecule type" value="Genomic_DNA"/>
</dbReference>
<dbReference type="AlphaFoldDB" id="A0A100HNI3"/>
<name>A0A100HNI3_9DEIO</name>
<evidence type="ECO:0000256" key="1">
    <source>
        <dbReference type="SAM" id="MobiDB-lite"/>
    </source>
</evidence>
<protein>
    <submittedName>
        <fullName evidence="2">Uncharacterized protein</fullName>
    </submittedName>
</protein>
<dbReference type="Proteomes" id="UP000056209">
    <property type="component" value="Unassembled WGS sequence"/>
</dbReference>
<proteinExistence type="predicted"/>
<feature type="region of interest" description="Disordered" evidence="1">
    <location>
        <begin position="124"/>
        <end position="182"/>
    </location>
</feature>
<comment type="caution">
    <text evidence="2">The sequence shown here is derived from an EMBL/GenBank/DDBJ whole genome shotgun (WGS) entry which is preliminary data.</text>
</comment>
<reference evidence="3" key="1">
    <citation type="submission" date="2015-11" db="EMBL/GenBank/DDBJ databases">
        <title>Draft Genome Sequence of the Radioresistant Bacterium Deinococcus grandis, Isolated from Freshwater Fish in Japan.</title>
        <authorList>
            <person name="Satoh K."/>
            <person name="Onodera T."/>
            <person name="Omoso K."/>
            <person name="Takeda-Yano K."/>
            <person name="Katayama T."/>
            <person name="Oono Y."/>
            <person name="Narumi I."/>
        </authorList>
    </citation>
    <scope>NUCLEOTIDE SEQUENCE [LARGE SCALE GENOMIC DNA]</scope>
    <source>
        <strain evidence="3">ATCC 43672</strain>
    </source>
</reference>
<evidence type="ECO:0000313" key="2">
    <source>
        <dbReference type="EMBL" id="GAQ23963.1"/>
    </source>
</evidence>